<evidence type="ECO:0000313" key="1">
    <source>
        <dbReference type="EMBL" id="ORY75873.1"/>
    </source>
</evidence>
<name>A0A1Y2EW99_9FUNG</name>
<evidence type="ECO:0000313" key="2">
    <source>
        <dbReference type="Proteomes" id="UP000193920"/>
    </source>
</evidence>
<sequence>MKNRKKSEVEKSKVLSNSKSFDIFETNSSRKSIPNQPTKITFHPVLIENKVNKRQSLIANKDSQGVYIPKSDKPKRTIGPLVDGMIVQQNSLGHLIRKSILNYSLDKITVYSRSISQRKKIIKTLCTNYQNNSTLSDFVFISCF</sequence>
<dbReference type="AlphaFoldDB" id="A0A1Y2EW99"/>
<proteinExistence type="predicted"/>
<dbReference type="EMBL" id="MCOG01000024">
    <property type="protein sequence ID" value="ORY75873.1"/>
    <property type="molecule type" value="Genomic_DNA"/>
</dbReference>
<reference evidence="1 2" key="1">
    <citation type="submission" date="2016-08" db="EMBL/GenBank/DDBJ databases">
        <title>A Parts List for Fungal Cellulosomes Revealed by Comparative Genomics.</title>
        <authorList>
            <consortium name="DOE Joint Genome Institute"/>
            <person name="Haitjema C.H."/>
            <person name="Gilmore S.P."/>
            <person name="Henske J.K."/>
            <person name="Solomon K.V."/>
            <person name="De Groot R."/>
            <person name="Kuo A."/>
            <person name="Mondo S.J."/>
            <person name="Salamov A.A."/>
            <person name="Labutti K."/>
            <person name="Zhao Z."/>
            <person name="Chiniquy J."/>
            <person name="Barry K."/>
            <person name="Brewer H.M."/>
            <person name="Purvine S.O."/>
            <person name="Wright A.T."/>
            <person name="Boxma B."/>
            <person name="Van Alen T."/>
            <person name="Hackstein J.H."/>
            <person name="Baker S.E."/>
            <person name="Grigoriev I.V."/>
            <person name="O'Malley M.A."/>
        </authorList>
    </citation>
    <scope>NUCLEOTIDE SEQUENCE [LARGE SCALE GENOMIC DNA]</scope>
    <source>
        <strain evidence="1 2">G1</strain>
    </source>
</reference>
<accession>A0A1Y2EW99</accession>
<gene>
    <name evidence="1" type="ORF">LY90DRAFT_501983</name>
</gene>
<comment type="caution">
    <text evidence="1">The sequence shown here is derived from an EMBL/GenBank/DDBJ whole genome shotgun (WGS) entry which is preliminary data.</text>
</comment>
<protein>
    <submittedName>
        <fullName evidence="1">Uncharacterized protein</fullName>
    </submittedName>
</protein>
<dbReference type="Proteomes" id="UP000193920">
    <property type="component" value="Unassembled WGS sequence"/>
</dbReference>
<organism evidence="1 2">
    <name type="scientific">Neocallimastix californiae</name>
    <dbReference type="NCBI Taxonomy" id="1754190"/>
    <lineage>
        <taxon>Eukaryota</taxon>
        <taxon>Fungi</taxon>
        <taxon>Fungi incertae sedis</taxon>
        <taxon>Chytridiomycota</taxon>
        <taxon>Chytridiomycota incertae sedis</taxon>
        <taxon>Neocallimastigomycetes</taxon>
        <taxon>Neocallimastigales</taxon>
        <taxon>Neocallimastigaceae</taxon>
        <taxon>Neocallimastix</taxon>
    </lineage>
</organism>
<keyword evidence="2" id="KW-1185">Reference proteome</keyword>